<dbReference type="AlphaFoldDB" id="A0A538U7E3"/>
<protein>
    <recommendedName>
        <fullName evidence="4">FHA domain-containing protein</fullName>
    </recommendedName>
</protein>
<sequence length="43" mass="4806">MSLLGTKVDGEPLERGAPRELPARSEIRLADTITLRFEREALP</sequence>
<dbReference type="Proteomes" id="UP000319836">
    <property type="component" value="Unassembled WGS sequence"/>
</dbReference>
<proteinExistence type="predicted"/>
<feature type="region of interest" description="Disordered" evidence="1">
    <location>
        <begin position="1"/>
        <end position="20"/>
    </location>
</feature>
<dbReference type="SUPFAM" id="SSF49879">
    <property type="entry name" value="SMAD/FHA domain"/>
    <property type="match status" value="1"/>
</dbReference>
<evidence type="ECO:0000313" key="3">
    <source>
        <dbReference type="Proteomes" id="UP000319836"/>
    </source>
</evidence>
<evidence type="ECO:0000313" key="2">
    <source>
        <dbReference type="EMBL" id="TMQ71824.1"/>
    </source>
</evidence>
<organism evidence="2 3">
    <name type="scientific">Eiseniibacteriota bacterium</name>
    <dbReference type="NCBI Taxonomy" id="2212470"/>
    <lineage>
        <taxon>Bacteria</taxon>
        <taxon>Candidatus Eiseniibacteriota</taxon>
    </lineage>
</organism>
<evidence type="ECO:0008006" key="4">
    <source>
        <dbReference type="Google" id="ProtNLM"/>
    </source>
</evidence>
<accession>A0A538U7E3</accession>
<comment type="caution">
    <text evidence="2">The sequence shown here is derived from an EMBL/GenBank/DDBJ whole genome shotgun (WGS) entry which is preliminary data.</text>
</comment>
<evidence type="ECO:0000256" key="1">
    <source>
        <dbReference type="SAM" id="MobiDB-lite"/>
    </source>
</evidence>
<dbReference type="EMBL" id="VBPA01000099">
    <property type="protein sequence ID" value="TMQ71824.1"/>
    <property type="molecule type" value="Genomic_DNA"/>
</dbReference>
<dbReference type="InterPro" id="IPR008984">
    <property type="entry name" value="SMAD_FHA_dom_sf"/>
</dbReference>
<gene>
    <name evidence="2" type="ORF">E6K80_04455</name>
</gene>
<name>A0A538U7E3_UNCEI</name>
<reference evidence="2 3" key="1">
    <citation type="journal article" date="2019" name="Nat. Microbiol.">
        <title>Mediterranean grassland soil C-N compound turnover is dependent on rainfall and depth, and is mediated by genomically divergent microorganisms.</title>
        <authorList>
            <person name="Diamond S."/>
            <person name="Andeer P.F."/>
            <person name="Li Z."/>
            <person name="Crits-Christoph A."/>
            <person name="Burstein D."/>
            <person name="Anantharaman K."/>
            <person name="Lane K.R."/>
            <person name="Thomas B.C."/>
            <person name="Pan C."/>
            <person name="Northen T.R."/>
            <person name="Banfield J.F."/>
        </authorList>
    </citation>
    <scope>NUCLEOTIDE SEQUENCE [LARGE SCALE GENOMIC DNA]</scope>
    <source>
        <strain evidence="2">WS_10</strain>
    </source>
</reference>
<feature type="compositionally biased region" description="Basic and acidic residues" evidence="1">
    <location>
        <begin position="8"/>
        <end position="20"/>
    </location>
</feature>